<dbReference type="Proteomes" id="UP000324222">
    <property type="component" value="Unassembled WGS sequence"/>
</dbReference>
<sequence length="103" mass="11975">MTGVFLVMRSPRAALSRVTQPQAPPRSYESSHCRALFTVAKEGNSSHLWDLESLRLRRSFVQETSVETWRNMVRGRRITGMDGELSKGQRDKDSYKRRNIYIE</sequence>
<gene>
    <name evidence="2" type="ORF">E2C01_043116</name>
</gene>
<dbReference type="AlphaFoldDB" id="A0A5B7FWM5"/>
<accession>A0A5B7FWM5</accession>
<comment type="caution">
    <text evidence="2">The sequence shown here is derived from an EMBL/GenBank/DDBJ whole genome shotgun (WGS) entry which is preliminary data.</text>
</comment>
<dbReference type="EMBL" id="VSRR010008796">
    <property type="protein sequence ID" value="MPC49318.1"/>
    <property type="molecule type" value="Genomic_DNA"/>
</dbReference>
<feature type="region of interest" description="Disordered" evidence="1">
    <location>
        <begin position="80"/>
        <end position="103"/>
    </location>
</feature>
<protein>
    <submittedName>
        <fullName evidence="2">Uncharacterized protein</fullName>
    </submittedName>
</protein>
<name>A0A5B7FWM5_PORTR</name>
<evidence type="ECO:0000313" key="3">
    <source>
        <dbReference type="Proteomes" id="UP000324222"/>
    </source>
</evidence>
<keyword evidence="3" id="KW-1185">Reference proteome</keyword>
<organism evidence="2 3">
    <name type="scientific">Portunus trituberculatus</name>
    <name type="common">Swimming crab</name>
    <name type="synonym">Neptunus trituberculatus</name>
    <dbReference type="NCBI Taxonomy" id="210409"/>
    <lineage>
        <taxon>Eukaryota</taxon>
        <taxon>Metazoa</taxon>
        <taxon>Ecdysozoa</taxon>
        <taxon>Arthropoda</taxon>
        <taxon>Crustacea</taxon>
        <taxon>Multicrustacea</taxon>
        <taxon>Malacostraca</taxon>
        <taxon>Eumalacostraca</taxon>
        <taxon>Eucarida</taxon>
        <taxon>Decapoda</taxon>
        <taxon>Pleocyemata</taxon>
        <taxon>Brachyura</taxon>
        <taxon>Eubrachyura</taxon>
        <taxon>Portunoidea</taxon>
        <taxon>Portunidae</taxon>
        <taxon>Portuninae</taxon>
        <taxon>Portunus</taxon>
    </lineage>
</organism>
<evidence type="ECO:0000256" key="1">
    <source>
        <dbReference type="SAM" id="MobiDB-lite"/>
    </source>
</evidence>
<proteinExistence type="predicted"/>
<feature type="compositionally biased region" description="Basic and acidic residues" evidence="1">
    <location>
        <begin position="84"/>
        <end position="96"/>
    </location>
</feature>
<evidence type="ECO:0000313" key="2">
    <source>
        <dbReference type="EMBL" id="MPC49318.1"/>
    </source>
</evidence>
<reference evidence="2 3" key="1">
    <citation type="submission" date="2019-05" db="EMBL/GenBank/DDBJ databases">
        <title>Another draft genome of Portunus trituberculatus and its Hox gene families provides insights of decapod evolution.</title>
        <authorList>
            <person name="Jeong J.-H."/>
            <person name="Song I."/>
            <person name="Kim S."/>
            <person name="Choi T."/>
            <person name="Kim D."/>
            <person name="Ryu S."/>
            <person name="Kim W."/>
        </authorList>
    </citation>
    <scope>NUCLEOTIDE SEQUENCE [LARGE SCALE GENOMIC DNA]</scope>
    <source>
        <tissue evidence="2">Muscle</tissue>
    </source>
</reference>